<dbReference type="Gene3D" id="3.40.50.300">
    <property type="entry name" value="P-loop containing nucleotide triphosphate hydrolases"/>
    <property type="match status" value="1"/>
</dbReference>
<dbReference type="OrthoDB" id="408152at2759"/>
<dbReference type="Pfam" id="PF17784">
    <property type="entry name" value="Sulfotransfer_4"/>
    <property type="match status" value="1"/>
</dbReference>
<organism evidence="1 2">
    <name type="scientific">Glonium stellatum</name>
    <dbReference type="NCBI Taxonomy" id="574774"/>
    <lineage>
        <taxon>Eukaryota</taxon>
        <taxon>Fungi</taxon>
        <taxon>Dikarya</taxon>
        <taxon>Ascomycota</taxon>
        <taxon>Pezizomycotina</taxon>
        <taxon>Dothideomycetes</taxon>
        <taxon>Pleosporomycetidae</taxon>
        <taxon>Gloniales</taxon>
        <taxon>Gloniaceae</taxon>
        <taxon>Glonium</taxon>
    </lineage>
</organism>
<evidence type="ECO:0008006" key="3">
    <source>
        <dbReference type="Google" id="ProtNLM"/>
    </source>
</evidence>
<dbReference type="EMBL" id="KV748710">
    <property type="protein sequence ID" value="OCL13505.1"/>
    <property type="molecule type" value="Genomic_DNA"/>
</dbReference>
<dbReference type="AlphaFoldDB" id="A0A8E2JXR1"/>
<evidence type="ECO:0000313" key="2">
    <source>
        <dbReference type="Proteomes" id="UP000250140"/>
    </source>
</evidence>
<dbReference type="PANTHER" id="PTHR36978">
    <property type="entry name" value="P-LOOP CONTAINING NUCLEOTIDE TRIPHOSPHATE HYDROLASE"/>
    <property type="match status" value="1"/>
</dbReference>
<sequence length="273" mass="30923">MIDWTGKIWVDRRGMKRVVPMEVLVLGLGRTGSMSMVAALQKLGYDDVYHMSAAIANPPDIDMWQEAIDAKYFGKGKPYGRQEWDQLLGHCMAVTDFPTAAFPEELIAAYPDAKVILTTRDPEKWYQSVYSTLRLALESRSLAFAGLLDRPFLGKLIPMMRKLWIGFFGIPDVRPQIKDRFIEHNRAVKAMTPPDKYLEYRVGEGWDRLCEFLGKPVPEEEFPRVNETASFEQLLQKMLKGSLVRSAKNVAKIFGPLAAVGVAVYFAKTQSLL</sequence>
<reference evidence="1 2" key="1">
    <citation type="journal article" date="2016" name="Nat. Commun.">
        <title>Ectomycorrhizal ecology is imprinted in the genome of the dominant symbiotic fungus Cenococcum geophilum.</title>
        <authorList>
            <consortium name="DOE Joint Genome Institute"/>
            <person name="Peter M."/>
            <person name="Kohler A."/>
            <person name="Ohm R.A."/>
            <person name="Kuo A."/>
            <person name="Krutzmann J."/>
            <person name="Morin E."/>
            <person name="Arend M."/>
            <person name="Barry K.W."/>
            <person name="Binder M."/>
            <person name="Choi C."/>
            <person name="Clum A."/>
            <person name="Copeland A."/>
            <person name="Grisel N."/>
            <person name="Haridas S."/>
            <person name="Kipfer T."/>
            <person name="LaButti K."/>
            <person name="Lindquist E."/>
            <person name="Lipzen A."/>
            <person name="Maire R."/>
            <person name="Meier B."/>
            <person name="Mihaltcheva S."/>
            <person name="Molinier V."/>
            <person name="Murat C."/>
            <person name="Poggeler S."/>
            <person name="Quandt C.A."/>
            <person name="Sperisen C."/>
            <person name="Tritt A."/>
            <person name="Tisserant E."/>
            <person name="Crous P.W."/>
            <person name="Henrissat B."/>
            <person name="Nehls U."/>
            <person name="Egli S."/>
            <person name="Spatafora J.W."/>
            <person name="Grigoriev I.V."/>
            <person name="Martin F.M."/>
        </authorList>
    </citation>
    <scope>NUCLEOTIDE SEQUENCE [LARGE SCALE GENOMIC DNA]</scope>
    <source>
        <strain evidence="1 2">CBS 207.34</strain>
    </source>
</reference>
<accession>A0A8E2JXR1</accession>
<dbReference type="InterPro" id="IPR027417">
    <property type="entry name" value="P-loop_NTPase"/>
</dbReference>
<dbReference type="Proteomes" id="UP000250140">
    <property type="component" value="Unassembled WGS sequence"/>
</dbReference>
<name>A0A8E2JXR1_9PEZI</name>
<keyword evidence="2" id="KW-1185">Reference proteome</keyword>
<proteinExistence type="predicted"/>
<dbReference type="InterPro" id="IPR040632">
    <property type="entry name" value="Sulfotransfer_4"/>
</dbReference>
<protein>
    <recommendedName>
        <fullName evidence="3">Sulfotransferase</fullName>
    </recommendedName>
</protein>
<evidence type="ECO:0000313" key="1">
    <source>
        <dbReference type="EMBL" id="OCL13505.1"/>
    </source>
</evidence>
<dbReference type="PANTHER" id="PTHR36978:SF4">
    <property type="entry name" value="P-LOOP CONTAINING NUCLEOSIDE TRIPHOSPHATE HYDROLASE PROTEIN"/>
    <property type="match status" value="1"/>
</dbReference>
<gene>
    <name evidence="1" type="ORF">AOQ84DRAFT_282984</name>
</gene>
<dbReference type="SUPFAM" id="SSF52540">
    <property type="entry name" value="P-loop containing nucleoside triphosphate hydrolases"/>
    <property type="match status" value="1"/>
</dbReference>